<accession>A0ABQ9IJ82</accession>
<dbReference type="InterPro" id="IPR001878">
    <property type="entry name" value="Znf_CCHC"/>
</dbReference>
<dbReference type="Gene3D" id="4.10.60.10">
    <property type="entry name" value="Zinc finger, CCHC-type"/>
    <property type="match status" value="1"/>
</dbReference>
<dbReference type="InterPro" id="IPR036875">
    <property type="entry name" value="Znf_CCHC_sf"/>
</dbReference>
<evidence type="ECO:0000259" key="2">
    <source>
        <dbReference type="PROSITE" id="PS50158"/>
    </source>
</evidence>
<evidence type="ECO:0000313" key="4">
    <source>
        <dbReference type="Proteomes" id="UP001159363"/>
    </source>
</evidence>
<comment type="caution">
    <text evidence="3">The sequence shown here is derived from an EMBL/GenBank/DDBJ whole genome shotgun (WGS) entry which is preliminary data.</text>
</comment>
<sequence length="214" mass="24745">MSQDGEKSGKFRELSNHEQEKHSLFNLGDSLSAENMAVSQELAKALTMPQMAEWMRYVGIIENKPEYTTRLRLAGRGTVADGPQREAAIRARVFEENRTAVEVFLKGLRPSIQRFVLSRSSKRIEKDLQYTEEEAQNEQMSSGINYAQNVEDWRSQVRGGIRPPAENRRAGDSKCFNCGRTNHLVRECFEKKREEIQTRECEQSRIKDPARYER</sequence>
<dbReference type="EMBL" id="JARBHB010000001">
    <property type="protein sequence ID" value="KAJ8896512.1"/>
    <property type="molecule type" value="Genomic_DNA"/>
</dbReference>
<gene>
    <name evidence="3" type="ORF">PR048_001856</name>
</gene>
<name>A0ABQ9IJ82_9NEOP</name>
<keyword evidence="4" id="KW-1185">Reference proteome</keyword>
<keyword evidence="1" id="KW-0863">Zinc-finger</keyword>
<proteinExistence type="predicted"/>
<keyword evidence="1" id="KW-0479">Metal-binding</keyword>
<feature type="domain" description="CCHC-type" evidence="2">
    <location>
        <begin position="174"/>
        <end position="188"/>
    </location>
</feature>
<reference evidence="3 4" key="1">
    <citation type="submission" date="2023-02" db="EMBL/GenBank/DDBJ databases">
        <title>LHISI_Scaffold_Assembly.</title>
        <authorList>
            <person name="Stuart O.P."/>
            <person name="Cleave R."/>
            <person name="Magrath M.J.L."/>
            <person name="Mikheyev A.S."/>
        </authorList>
    </citation>
    <scope>NUCLEOTIDE SEQUENCE [LARGE SCALE GENOMIC DNA]</scope>
    <source>
        <strain evidence="3">Daus_M_001</strain>
        <tissue evidence="3">Leg muscle</tissue>
    </source>
</reference>
<dbReference type="PROSITE" id="PS50158">
    <property type="entry name" value="ZF_CCHC"/>
    <property type="match status" value="1"/>
</dbReference>
<dbReference type="Pfam" id="PF00098">
    <property type="entry name" value="zf-CCHC"/>
    <property type="match status" value="1"/>
</dbReference>
<evidence type="ECO:0000313" key="3">
    <source>
        <dbReference type="EMBL" id="KAJ8896512.1"/>
    </source>
</evidence>
<organism evidence="3 4">
    <name type="scientific">Dryococelus australis</name>
    <dbReference type="NCBI Taxonomy" id="614101"/>
    <lineage>
        <taxon>Eukaryota</taxon>
        <taxon>Metazoa</taxon>
        <taxon>Ecdysozoa</taxon>
        <taxon>Arthropoda</taxon>
        <taxon>Hexapoda</taxon>
        <taxon>Insecta</taxon>
        <taxon>Pterygota</taxon>
        <taxon>Neoptera</taxon>
        <taxon>Polyneoptera</taxon>
        <taxon>Phasmatodea</taxon>
        <taxon>Verophasmatodea</taxon>
        <taxon>Anareolatae</taxon>
        <taxon>Phasmatidae</taxon>
        <taxon>Eurycanthinae</taxon>
        <taxon>Dryococelus</taxon>
    </lineage>
</organism>
<dbReference type="SUPFAM" id="SSF57756">
    <property type="entry name" value="Retrovirus zinc finger-like domains"/>
    <property type="match status" value="1"/>
</dbReference>
<protein>
    <recommendedName>
        <fullName evidence="2">CCHC-type domain-containing protein</fullName>
    </recommendedName>
</protein>
<evidence type="ECO:0000256" key="1">
    <source>
        <dbReference type="PROSITE-ProRule" id="PRU00047"/>
    </source>
</evidence>
<dbReference type="Proteomes" id="UP001159363">
    <property type="component" value="Chromosome 1"/>
</dbReference>
<keyword evidence="1" id="KW-0862">Zinc</keyword>